<evidence type="ECO:0000256" key="1">
    <source>
        <dbReference type="ARBA" id="ARBA00022898"/>
    </source>
</evidence>
<evidence type="ECO:0000313" key="3">
    <source>
        <dbReference type="EMBL" id="KAG9990558.1"/>
    </source>
</evidence>
<dbReference type="AlphaFoldDB" id="A0A9P8G6N0"/>
<feature type="non-terminal residue" evidence="3">
    <location>
        <position position="433"/>
    </location>
</feature>
<dbReference type="GO" id="GO:0016740">
    <property type="term" value="F:transferase activity"/>
    <property type="evidence" value="ECO:0007669"/>
    <property type="project" value="UniProtKB-KW"/>
</dbReference>
<reference evidence="3" key="1">
    <citation type="journal article" date="2021" name="J Fungi (Basel)">
        <title>Virulence traits and population genomics of the black yeast Aureobasidium melanogenum.</title>
        <authorList>
            <person name="Cernosa A."/>
            <person name="Sun X."/>
            <person name="Gostincar C."/>
            <person name="Fang C."/>
            <person name="Gunde-Cimerman N."/>
            <person name="Song Z."/>
        </authorList>
    </citation>
    <scope>NUCLEOTIDE SEQUENCE</scope>
    <source>
        <strain evidence="3">EXF-9298</strain>
    </source>
</reference>
<keyword evidence="3" id="KW-0808">Transferase</keyword>
<comment type="caution">
    <text evidence="3">The sequence shown here is derived from an EMBL/GenBank/DDBJ whole genome shotgun (WGS) entry which is preliminary data.</text>
</comment>
<dbReference type="Gene3D" id="3.40.640.10">
    <property type="entry name" value="Type I PLP-dependent aspartate aminotransferase-like (Major domain)"/>
    <property type="match status" value="1"/>
</dbReference>
<keyword evidence="1" id="KW-0663">Pyridoxal phosphate</keyword>
<accession>A0A9P8G6N0</accession>
<evidence type="ECO:0000259" key="2">
    <source>
        <dbReference type="Pfam" id="PF00266"/>
    </source>
</evidence>
<feature type="domain" description="Aminotransferase class V" evidence="2">
    <location>
        <begin position="71"/>
        <end position="267"/>
    </location>
</feature>
<dbReference type="PANTHER" id="PTHR43092:SF2">
    <property type="entry name" value="HERCYNYLCYSTEINE SULFOXIDE LYASE"/>
    <property type="match status" value="1"/>
</dbReference>
<dbReference type="EMBL" id="JAHFXS010000026">
    <property type="protein sequence ID" value="KAG9990558.1"/>
    <property type="molecule type" value="Genomic_DNA"/>
</dbReference>
<dbReference type="InterPro" id="IPR015421">
    <property type="entry name" value="PyrdxlP-dep_Trfase_major"/>
</dbReference>
<reference evidence="3" key="2">
    <citation type="submission" date="2021-08" db="EMBL/GenBank/DDBJ databases">
        <authorList>
            <person name="Gostincar C."/>
            <person name="Sun X."/>
            <person name="Song Z."/>
            <person name="Gunde-Cimerman N."/>
        </authorList>
    </citation>
    <scope>NUCLEOTIDE SEQUENCE</scope>
    <source>
        <strain evidence="3">EXF-9298</strain>
    </source>
</reference>
<organism evidence="3 4">
    <name type="scientific">Aureobasidium melanogenum</name>
    <name type="common">Aureobasidium pullulans var. melanogenum</name>
    <dbReference type="NCBI Taxonomy" id="46634"/>
    <lineage>
        <taxon>Eukaryota</taxon>
        <taxon>Fungi</taxon>
        <taxon>Dikarya</taxon>
        <taxon>Ascomycota</taxon>
        <taxon>Pezizomycotina</taxon>
        <taxon>Dothideomycetes</taxon>
        <taxon>Dothideomycetidae</taxon>
        <taxon>Dothideales</taxon>
        <taxon>Saccotheciaceae</taxon>
        <taxon>Aureobasidium</taxon>
    </lineage>
</organism>
<dbReference type="PANTHER" id="PTHR43092">
    <property type="entry name" value="L-CYSTEINE DESULFHYDRASE"/>
    <property type="match status" value="1"/>
</dbReference>
<dbReference type="InterPro" id="IPR015424">
    <property type="entry name" value="PyrdxlP-dep_Trfase"/>
</dbReference>
<name>A0A9P8G6N0_AURME</name>
<protein>
    <submittedName>
        <fullName evidence="3">PLP-dependent transferase</fullName>
    </submittedName>
</protein>
<dbReference type="Pfam" id="PF00266">
    <property type="entry name" value="Aminotran_5"/>
    <property type="match status" value="1"/>
</dbReference>
<sequence>MDTQPTEASSTPTIECGQEAAKHFAFDEGYINLNHGLCSYGTHPIEVRSVHRKYQERAEARPDTFVRYEFRTRLLKKARKAIADYVNAPLETCVLVPNASTGIDTVLRNLTFEPQDAVICFSTIYPAFMNTLEYLTERNEFSIYQIEHDLSVSDDEICNDFEKMLDKIAGDGKKARLAIFDTITSLPAVRMPFEHLIEICRTHGVLSCIDGAHGVGQLHLNLSQLDPDFLVSNCHKWLFTPRGCAVLYVPVRNQHLVRSTLPTGFNFLKKDKAAKINNFVANFATVATSDDTPYLCIPAALEWRERITCGDKTGEEAIISYNKELARKGGHLVANILGTGVLESRELTLGDCAMTNVHLPVSSEKCSEKVADALNMTMNRKYNIAVNVYYYRKALWVQLSAQIYLELQHFELAGRALREILTTYAVDDSRLLT</sequence>
<evidence type="ECO:0000313" key="4">
    <source>
        <dbReference type="Proteomes" id="UP000729357"/>
    </source>
</evidence>
<keyword evidence="4" id="KW-1185">Reference proteome</keyword>
<dbReference type="InterPro" id="IPR000192">
    <property type="entry name" value="Aminotrans_V_dom"/>
</dbReference>
<dbReference type="Proteomes" id="UP000729357">
    <property type="component" value="Unassembled WGS sequence"/>
</dbReference>
<dbReference type="SUPFAM" id="SSF53383">
    <property type="entry name" value="PLP-dependent transferases"/>
    <property type="match status" value="1"/>
</dbReference>
<proteinExistence type="predicted"/>
<gene>
    <name evidence="3" type="ORF">KCU98_g1047</name>
</gene>